<dbReference type="EMBL" id="HG970334">
    <property type="protein sequence ID" value="CEF87776.1"/>
    <property type="molecule type" value="Genomic_DNA"/>
</dbReference>
<dbReference type="InParanoid" id="A0A098E0Y3"/>
<keyword evidence="3" id="KW-1185">Reference proteome</keyword>
<proteinExistence type="predicted"/>
<organism evidence="1 3">
    <name type="scientific">Gibberella zeae (strain ATCC MYA-4620 / CBS 123657 / FGSC 9075 / NRRL 31084 / PH-1)</name>
    <name type="common">Wheat head blight fungus</name>
    <name type="synonym">Fusarium graminearum</name>
    <dbReference type="NCBI Taxonomy" id="229533"/>
    <lineage>
        <taxon>Eukaryota</taxon>
        <taxon>Fungi</taxon>
        <taxon>Dikarya</taxon>
        <taxon>Ascomycota</taxon>
        <taxon>Pezizomycotina</taxon>
        <taxon>Sordariomycetes</taxon>
        <taxon>Hypocreomycetidae</taxon>
        <taxon>Hypocreales</taxon>
        <taxon>Nectriaceae</taxon>
        <taxon>Fusarium</taxon>
    </lineage>
</organism>
<evidence type="ECO:0000313" key="2">
    <source>
        <dbReference type="EnsemblFungi" id="CEF87776"/>
    </source>
</evidence>
<reference evidence="1 3" key="3">
    <citation type="journal article" date="2015" name="BMC Genomics">
        <title>The completed genome sequence of the pathogenic ascomycete fungus Fusarium graminearum.</title>
        <authorList>
            <person name="King R."/>
            <person name="Urban M."/>
            <person name="Hammond-Kosack M.C."/>
            <person name="Hassani-Pak K."/>
            <person name="Hammond-Kosack K.E."/>
        </authorList>
    </citation>
    <scope>NUCLEOTIDE SEQUENCE [LARGE SCALE GENOMIC DNA]</scope>
    <source>
        <strain evidence="3">ATCC MYA-4620 / CBS 123657 / FGSC 9075 / NRRL 31084 / PH-1</strain>
        <strain evidence="1">PH-1</strain>
    </source>
</reference>
<gene>
    <name evidence="1" type="ORF">FGRAMPH1_01T18029</name>
</gene>
<reference evidence="2" key="4">
    <citation type="submission" date="2017-01" db="UniProtKB">
        <authorList>
            <consortium name="EnsemblFungi"/>
        </authorList>
    </citation>
    <scope>IDENTIFICATION</scope>
    <source>
        <strain evidence="2">PH-1 / ATCC MYA-4620 / FGSC 9075 / NRRL 31084</strain>
    </source>
</reference>
<reference evidence="2 3" key="2">
    <citation type="journal article" date="2010" name="Nature">
        <title>Comparative genomics reveals mobile pathogenicity chromosomes in Fusarium.</title>
        <authorList>
            <person name="Ma L.J."/>
            <person name="van der Does H.C."/>
            <person name="Borkovich K.A."/>
            <person name="Coleman J.J."/>
            <person name="Daboussi M.J."/>
            <person name="Di Pietro A."/>
            <person name="Dufresne M."/>
            <person name="Freitag M."/>
            <person name="Grabherr M."/>
            <person name="Henrissat B."/>
            <person name="Houterman P.M."/>
            <person name="Kang S."/>
            <person name="Shim W.B."/>
            <person name="Woloshuk C."/>
            <person name="Xie X."/>
            <person name="Xu J.R."/>
            <person name="Antoniw J."/>
            <person name="Baker S.E."/>
            <person name="Bluhm B.H."/>
            <person name="Breakspear A."/>
            <person name="Brown D.W."/>
            <person name="Butchko R.A."/>
            <person name="Chapman S."/>
            <person name="Coulson R."/>
            <person name="Coutinho P.M."/>
            <person name="Danchin E.G."/>
            <person name="Diener A."/>
            <person name="Gale L.R."/>
            <person name="Gardiner D.M."/>
            <person name="Goff S."/>
            <person name="Hammond-Kosack K.E."/>
            <person name="Hilburn K."/>
            <person name="Hua-Van A."/>
            <person name="Jonkers W."/>
            <person name="Kazan K."/>
            <person name="Kodira C.D."/>
            <person name="Koehrsen M."/>
            <person name="Kumar L."/>
            <person name="Lee Y.H."/>
            <person name="Li L."/>
            <person name="Manners J.M."/>
            <person name="Miranda-Saavedra D."/>
            <person name="Mukherjee M."/>
            <person name="Park G."/>
            <person name="Park J."/>
            <person name="Park S.Y."/>
            <person name="Proctor R.H."/>
            <person name="Regev A."/>
            <person name="Ruiz-Roldan M.C."/>
            <person name="Sain D."/>
            <person name="Sakthikumar S."/>
            <person name="Sykes S."/>
            <person name="Schwartz D.C."/>
            <person name="Turgeon B.G."/>
            <person name="Wapinski I."/>
            <person name="Yoder O."/>
            <person name="Young S."/>
            <person name="Zeng Q."/>
            <person name="Zhou S."/>
            <person name="Galagan J."/>
            <person name="Cuomo C.A."/>
            <person name="Kistler H.C."/>
            <person name="Rep M."/>
        </authorList>
    </citation>
    <scope>GENOME REANNOTATION</scope>
    <source>
        <strain evidence="3">ATCC MYA-4620 / CBS 123657 / FGSC 9075 / NRRL 31084 / PH-1</strain>
        <strain evidence="2">PH-1 / ATCC MYA-4620 / FGSC 9075 / NRRL 31084</strain>
    </source>
</reference>
<accession>A0A0E0SMW3</accession>
<reference evidence="2 3" key="1">
    <citation type="journal article" date="2007" name="Science">
        <title>The Fusarium graminearum genome reveals a link between localized polymorphism and pathogen specialization.</title>
        <authorList>
            <person name="Cuomo C.A."/>
            <person name="Gueldener U."/>
            <person name="Xu J.-R."/>
            <person name="Trail F."/>
            <person name="Turgeon B.G."/>
            <person name="Di Pietro A."/>
            <person name="Walton J.D."/>
            <person name="Ma L.-J."/>
            <person name="Baker S.E."/>
            <person name="Rep M."/>
            <person name="Adam G."/>
            <person name="Antoniw J."/>
            <person name="Baldwin T."/>
            <person name="Calvo S.E."/>
            <person name="Chang Y.-L."/>
            <person name="DeCaprio D."/>
            <person name="Gale L.R."/>
            <person name="Gnerre S."/>
            <person name="Goswami R.S."/>
            <person name="Hammond-Kosack K."/>
            <person name="Harris L.J."/>
            <person name="Hilburn K."/>
            <person name="Kennell J.C."/>
            <person name="Kroken S."/>
            <person name="Magnuson J.K."/>
            <person name="Mannhaupt G."/>
            <person name="Mauceli E.W."/>
            <person name="Mewes H.-W."/>
            <person name="Mitterbauer R."/>
            <person name="Muehlbauer G."/>
            <person name="Muensterkoetter M."/>
            <person name="Nelson D."/>
            <person name="O'Donnell K."/>
            <person name="Ouellet T."/>
            <person name="Qi W."/>
            <person name="Quesneville H."/>
            <person name="Roncero M.I.G."/>
            <person name="Seong K.-Y."/>
            <person name="Tetko I.V."/>
            <person name="Urban M."/>
            <person name="Waalwijk C."/>
            <person name="Ward T.J."/>
            <person name="Yao J."/>
            <person name="Birren B.W."/>
            <person name="Kistler H.C."/>
        </authorList>
    </citation>
    <scope>NUCLEOTIDE SEQUENCE [LARGE SCALE GENOMIC DNA]</scope>
    <source>
        <strain evidence="3">ATCC MYA-4620 / CBS 123657 / FGSC 9075 / NRRL 31084 / PH-1</strain>
        <strain evidence="2">PH-1 / ATCC MYA-4620 / FGSC 9075 / NRRL 31084</strain>
    </source>
</reference>
<dbReference type="EnsemblFungi" id="CEF87776">
    <property type="protein sequence ID" value="CEF87776"/>
    <property type="gene ID" value="FGRRES_15303"/>
</dbReference>
<dbReference type="AlphaFoldDB" id="A0A098E0Y3"/>
<dbReference type="VEuPathDB" id="FungiDB:FGRAMPH1_01G18029"/>
<name>A0A098E0Y3_GIBZE</name>
<dbReference type="Proteomes" id="UP000070720">
    <property type="component" value="Chromosome 3"/>
</dbReference>
<evidence type="ECO:0000313" key="1">
    <source>
        <dbReference type="EMBL" id="CEF87776.1"/>
    </source>
</evidence>
<protein>
    <submittedName>
        <fullName evidence="1">Chromosome 3, complete genome</fullName>
    </submittedName>
</protein>
<accession>A0A098E0Y3</accession>
<evidence type="ECO:0000313" key="3">
    <source>
        <dbReference type="Proteomes" id="UP000070720"/>
    </source>
</evidence>
<sequence length="93" mass="10804">MKQLSLDPGCWDLGGRLQFRMIGQSRIPDETDRVSTGGCHFWRMTLFELKERIKAFISQHKTCQHDKANHLTNNVFPRHSATTQDRNVEFTSV</sequence>